<name>A0ABU3NVH3_9FIRM</name>
<dbReference type="Proteomes" id="UP001254848">
    <property type="component" value="Unassembled WGS sequence"/>
</dbReference>
<dbReference type="PANTHER" id="PTHR34477:SF1">
    <property type="entry name" value="UPF0213 PROTEIN YHBQ"/>
    <property type="match status" value="1"/>
</dbReference>
<evidence type="ECO:0000313" key="4">
    <source>
        <dbReference type="Proteomes" id="UP001254848"/>
    </source>
</evidence>
<dbReference type="InterPro" id="IPR050190">
    <property type="entry name" value="UPF0213_domain"/>
</dbReference>
<evidence type="ECO:0000259" key="2">
    <source>
        <dbReference type="PROSITE" id="PS50164"/>
    </source>
</evidence>
<dbReference type="PROSITE" id="PS50164">
    <property type="entry name" value="GIY_YIG"/>
    <property type="match status" value="1"/>
</dbReference>
<reference evidence="3 4" key="1">
    <citation type="submission" date="2023-07" db="EMBL/GenBank/DDBJ databases">
        <title>The novel representative of Negativicutes class, Anaeroselena agilis gen. nov. sp. nov.</title>
        <authorList>
            <person name="Prokofeva M.I."/>
            <person name="Elcheninov A.G."/>
            <person name="Klyukina A."/>
            <person name="Kublanov I.V."/>
            <person name="Frolov E.N."/>
            <person name="Podosokorskaya O.A."/>
        </authorList>
    </citation>
    <scope>NUCLEOTIDE SEQUENCE [LARGE SCALE GENOMIC DNA]</scope>
    <source>
        <strain evidence="3 4">4137-cl</strain>
    </source>
</reference>
<dbReference type="PANTHER" id="PTHR34477">
    <property type="entry name" value="UPF0213 PROTEIN YHBQ"/>
    <property type="match status" value="1"/>
</dbReference>
<comment type="similarity">
    <text evidence="1">Belongs to the UPF0213 family.</text>
</comment>
<comment type="caution">
    <text evidence="3">The sequence shown here is derived from an EMBL/GenBank/DDBJ whole genome shotgun (WGS) entry which is preliminary data.</text>
</comment>
<dbReference type="InterPro" id="IPR035901">
    <property type="entry name" value="GIY-YIG_endonuc_sf"/>
</dbReference>
<gene>
    <name evidence="3" type="ORF">Q4T40_06175</name>
</gene>
<evidence type="ECO:0000256" key="1">
    <source>
        <dbReference type="ARBA" id="ARBA00007435"/>
    </source>
</evidence>
<organism evidence="3 4">
    <name type="scientific">Anaeroselena agilis</name>
    <dbReference type="NCBI Taxonomy" id="3063788"/>
    <lineage>
        <taxon>Bacteria</taxon>
        <taxon>Bacillati</taxon>
        <taxon>Bacillota</taxon>
        <taxon>Negativicutes</taxon>
        <taxon>Acetonemataceae</taxon>
        <taxon>Anaeroselena</taxon>
    </lineage>
</organism>
<feature type="domain" description="GIY-YIG" evidence="2">
    <location>
        <begin position="4"/>
        <end position="79"/>
    </location>
</feature>
<proteinExistence type="inferred from homology"/>
<dbReference type="InterPro" id="IPR000305">
    <property type="entry name" value="GIY-YIG_endonuc"/>
</dbReference>
<sequence length="95" mass="10563">MASSTAFTYVIACADGTFYTGWTTDLEARLAAHNAGAGARYTRGRGPVRLVYWEEYDDQGQARRRECEIKKMDRRRKEALVASGCRAVPAGKKPC</sequence>
<dbReference type="Pfam" id="PF01541">
    <property type="entry name" value="GIY-YIG"/>
    <property type="match status" value="1"/>
</dbReference>
<protein>
    <submittedName>
        <fullName evidence="3">GIY-YIG nuclease family protein</fullName>
    </submittedName>
</protein>
<dbReference type="SUPFAM" id="SSF82771">
    <property type="entry name" value="GIY-YIG endonuclease"/>
    <property type="match status" value="1"/>
</dbReference>
<dbReference type="CDD" id="cd10456">
    <property type="entry name" value="GIY-YIG_UPF0213"/>
    <property type="match status" value="1"/>
</dbReference>
<keyword evidence="4" id="KW-1185">Reference proteome</keyword>
<dbReference type="Gene3D" id="3.40.1440.10">
    <property type="entry name" value="GIY-YIG endonuclease"/>
    <property type="match status" value="1"/>
</dbReference>
<dbReference type="RefSeq" id="WP_413779356.1">
    <property type="nucleotide sequence ID" value="NZ_JAUOZS010000001.1"/>
</dbReference>
<accession>A0ABU3NVH3</accession>
<evidence type="ECO:0000313" key="3">
    <source>
        <dbReference type="EMBL" id="MDT8900823.1"/>
    </source>
</evidence>
<dbReference type="EMBL" id="JAUOZS010000001">
    <property type="protein sequence ID" value="MDT8900823.1"/>
    <property type="molecule type" value="Genomic_DNA"/>
</dbReference>